<proteinExistence type="predicted"/>
<name>A0A7Z2VDY3_XANCA</name>
<evidence type="ECO:0000313" key="2">
    <source>
        <dbReference type="Proteomes" id="UP000503498"/>
    </source>
</evidence>
<reference evidence="1 2" key="2">
    <citation type="submission" date="2020-04" db="EMBL/GenBank/DDBJ databases">
        <authorList>
            <person name="Fomenkov A."/>
            <person name="Anton B.P."/>
            <person name="Roberts R.J."/>
        </authorList>
    </citation>
    <scope>NUCLEOTIDE SEQUENCE [LARGE SCALE GENOMIC DNA]</scope>
    <source>
        <strain evidence="1 2">NEB122</strain>
    </source>
</reference>
<reference evidence="1 2" key="1">
    <citation type="submission" date="2020-04" db="EMBL/GenBank/DDBJ databases">
        <title>Genome-Wide Identification of 5-Methylcytosine Sites in Bacterial Genomes By High-Throughput Sequencing of MspJI Restriction Fragments.</title>
        <authorList>
            <person name="Wu V."/>
        </authorList>
    </citation>
    <scope>NUCLEOTIDE SEQUENCE [LARGE SCALE GENOMIC DNA]</scope>
    <source>
        <strain evidence="1 2">NEB122</strain>
    </source>
</reference>
<dbReference type="Proteomes" id="UP000503498">
    <property type="component" value="Chromosome"/>
</dbReference>
<protein>
    <submittedName>
        <fullName evidence="1">Uncharacterized protein</fullName>
    </submittedName>
</protein>
<organism evidence="1 2">
    <name type="scientific">Xanthomonas campestris pv. badrii</name>
    <dbReference type="NCBI Taxonomy" id="149696"/>
    <lineage>
        <taxon>Bacteria</taxon>
        <taxon>Pseudomonadati</taxon>
        <taxon>Pseudomonadota</taxon>
        <taxon>Gammaproteobacteria</taxon>
        <taxon>Lysobacterales</taxon>
        <taxon>Lysobacteraceae</taxon>
        <taxon>Xanthomonas</taxon>
    </lineage>
</organism>
<dbReference type="EMBL" id="CP051651">
    <property type="protein sequence ID" value="QJD69850.1"/>
    <property type="molecule type" value="Genomic_DNA"/>
</dbReference>
<sequence>MGDHVVGNYQPCASRRRNFGCGASTLTVAQRGKALDRQRKWPRAIRSKRQAAVRIGKQAVACADPLRSVVKAQPATMRP</sequence>
<dbReference type="AlphaFoldDB" id="A0A7Z2VDY3"/>
<gene>
    <name evidence="1" type="ORF">HG421_20610</name>
</gene>
<evidence type="ECO:0000313" key="1">
    <source>
        <dbReference type="EMBL" id="QJD69850.1"/>
    </source>
</evidence>
<accession>A0A7Z2VDY3</accession>